<dbReference type="InterPro" id="IPR020846">
    <property type="entry name" value="MFS_dom"/>
</dbReference>
<feature type="transmembrane region" description="Helical" evidence="6">
    <location>
        <begin position="174"/>
        <end position="192"/>
    </location>
</feature>
<feature type="transmembrane region" description="Helical" evidence="6">
    <location>
        <begin position="112"/>
        <end position="137"/>
    </location>
</feature>
<feature type="transmembrane region" description="Helical" evidence="6">
    <location>
        <begin position="421"/>
        <end position="439"/>
    </location>
</feature>
<dbReference type="GO" id="GO:0005886">
    <property type="term" value="C:plasma membrane"/>
    <property type="evidence" value="ECO:0007669"/>
    <property type="project" value="TreeGrafter"/>
</dbReference>
<dbReference type="AlphaFoldDB" id="A0A4P7NUU5"/>
<evidence type="ECO:0000256" key="4">
    <source>
        <dbReference type="ARBA" id="ARBA00023136"/>
    </source>
</evidence>
<evidence type="ECO:0000256" key="2">
    <source>
        <dbReference type="ARBA" id="ARBA00022692"/>
    </source>
</evidence>
<dbReference type="InterPro" id="IPR036259">
    <property type="entry name" value="MFS_trans_sf"/>
</dbReference>
<keyword evidence="2 6" id="KW-0812">Transmembrane</keyword>
<evidence type="ECO:0000256" key="5">
    <source>
        <dbReference type="SAM" id="MobiDB-lite"/>
    </source>
</evidence>
<dbReference type="Gene3D" id="1.20.1250.20">
    <property type="entry name" value="MFS general substrate transporter like domains"/>
    <property type="match status" value="1"/>
</dbReference>
<feature type="compositionally biased region" description="Polar residues" evidence="5">
    <location>
        <begin position="1"/>
        <end position="10"/>
    </location>
</feature>
<feature type="transmembrane region" description="Helical" evidence="6">
    <location>
        <begin position="302"/>
        <end position="327"/>
    </location>
</feature>
<feature type="transmembrane region" description="Helical" evidence="6">
    <location>
        <begin position="560"/>
        <end position="580"/>
    </location>
</feature>
<evidence type="ECO:0000256" key="3">
    <source>
        <dbReference type="ARBA" id="ARBA00022989"/>
    </source>
</evidence>
<feature type="region of interest" description="Disordered" evidence="5">
    <location>
        <begin position="1"/>
        <end position="66"/>
    </location>
</feature>
<keyword evidence="3 6" id="KW-1133">Transmembrane helix</keyword>
<reference evidence="8 9" key="1">
    <citation type="journal article" date="2019" name="Mol. Biol. Evol.">
        <title>Blast fungal genomes show frequent chromosomal changes, gene gains and losses, and effector gene turnover.</title>
        <authorList>
            <person name="Gomez Luciano L.B."/>
            <person name="Jason Tsai I."/>
            <person name="Chuma I."/>
            <person name="Tosa Y."/>
            <person name="Chen Y.H."/>
            <person name="Li J.Y."/>
            <person name="Li M.Y."/>
            <person name="Jade Lu M.Y."/>
            <person name="Nakayashiki H."/>
            <person name="Li W.H."/>
        </authorList>
    </citation>
    <scope>NUCLEOTIDE SEQUENCE [LARGE SCALE GENOMIC DNA]</scope>
    <source>
        <strain evidence="8">MZ5-1-6</strain>
    </source>
</reference>
<accession>A0A4P7NUU5</accession>
<keyword evidence="4 6" id="KW-0472">Membrane</keyword>
<feature type="transmembrane region" description="Helical" evidence="6">
    <location>
        <begin position="339"/>
        <end position="356"/>
    </location>
</feature>
<comment type="subcellular location">
    <subcellularLocation>
        <location evidence="1">Membrane</location>
        <topology evidence="1">Multi-pass membrane protein</topology>
    </subcellularLocation>
</comment>
<feature type="transmembrane region" description="Helical" evidence="6">
    <location>
        <begin position="265"/>
        <end position="282"/>
    </location>
</feature>
<feature type="transmembrane region" description="Helical" evidence="6">
    <location>
        <begin position="199"/>
        <end position="221"/>
    </location>
</feature>
<evidence type="ECO:0000256" key="6">
    <source>
        <dbReference type="SAM" id="Phobius"/>
    </source>
</evidence>
<evidence type="ECO:0000259" key="7">
    <source>
        <dbReference type="PROSITE" id="PS50850"/>
    </source>
</evidence>
<evidence type="ECO:0000313" key="8">
    <source>
        <dbReference type="EMBL" id="QBZ66337.1"/>
    </source>
</evidence>
<feature type="transmembrane region" description="Helical" evidence="6">
    <location>
        <begin position="394"/>
        <end position="414"/>
    </location>
</feature>
<dbReference type="Proteomes" id="UP000294847">
    <property type="component" value="Chromosome 7"/>
</dbReference>
<evidence type="ECO:0000256" key="1">
    <source>
        <dbReference type="ARBA" id="ARBA00004141"/>
    </source>
</evidence>
<name>A0A4P7NUU5_PYROR</name>
<evidence type="ECO:0000313" key="9">
    <source>
        <dbReference type="Proteomes" id="UP000294847"/>
    </source>
</evidence>
<dbReference type="GO" id="GO:0022857">
    <property type="term" value="F:transmembrane transporter activity"/>
    <property type="evidence" value="ECO:0007669"/>
    <property type="project" value="InterPro"/>
</dbReference>
<gene>
    <name evidence="8" type="ORF">PoMZ_13311</name>
</gene>
<dbReference type="Pfam" id="PF07690">
    <property type="entry name" value="MFS_1"/>
    <property type="match status" value="1"/>
</dbReference>
<dbReference type="PANTHER" id="PTHR23501:SF198">
    <property type="entry name" value="AZOLE RESISTANCE PROTEIN 1-RELATED"/>
    <property type="match status" value="1"/>
</dbReference>
<feature type="transmembrane region" description="Helical" evidence="6">
    <location>
        <begin position="149"/>
        <end position="168"/>
    </location>
</feature>
<protein>
    <recommendedName>
        <fullName evidence="7">Major facilitator superfamily (MFS) profile domain-containing protein</fullName>
    </recommendedName>
</protein>
<dbReference type="EMBL" id="CP034210">
    <property type="protein sequence ID" value="QBZ66337.1"/>
    <property type="molecule type" value="Genomic_DNA"/>
</dbReference>
<dbReference type="SUPFAM" id="SSF103473">
    <property type="entry name" value="MFS general substrate transporter"/>
    <property type="match status" value="1"/>
</dbReference>
<dbReference type="PRINTS" id="PR01036">
    <property type="entry name" value="TCRTETB"/>
</dbReference>
<dbReference type="PROSITE" id="PS50850">
    <property type="entry name" value="MFS"/>
    <property type="match status" value="1"/>
</dbReference>
<feature type="transmembrane region" description="Helical" evidence="6">
    <location>
        <begin position="445"/>
        <end position="463"/>
    </location>
</feature>
<dbReference type="PANTHER" id="PTHR23501">
    <property type="entry name" value="MAJOR FACILITATOR SUPERFAMILY"/>
    <property type="match status" value="1"/>
</dbReference>
<dbReference type="InterPro" id="IPR011701">
    <property type="entry name" value="MFS"/>
</dbReference>
<sequence>MSSSKASSGPSEFREYASPAHSSDPLNLCPELGVGTMARHDEEARSEIMFNEQPLDEKEKDGDDESQYPSGLPFALTMFALFAAAFIVVVGQMVIATAVPTISDTFQSFGDVAWYSVGGQITGVAMLLPFGRAYTLLNNKWTFVTSVNIYLLGSALCGFAPSSAVFIFGRMAQGVGMAGVMDGTLIILAHLTALRKRSLYVGFFGGAYAIANVLGPIIGGALTTRASWRWCFWCKLLFSTLSVHFRPPKVCKRQSSSANDLAHHIVNLPVGAVIVLLIVFYLPNNMESTMSTSGKKMTWGQLIMRLDPLGTLLLLTSLVCLVLALQWGGENNAWSDGKVVATLTVFAATILPWIALQRFQGEDATVPWSIVSQRSVAGFQSLQGDNPQASGFKQLALCLSTTVGAVVAGGLVVATGYYNPYMILGSVLATAGAAMLMIIDPNRDLGFVIGAQILIGVGIGAGGEQANVAVQAVLPSDKLARGTSLSLFARLFGFALWVPVAQSIIQKEIFVQIGPELTGQIFGEGGARDLREQLEEIFDGDNTPDYLDALDRVNYALTRAFMLAVILAALSLPFSMLVEWRSVKKKHGSKGKNIEGEGE</sequence>
<feature type="transmembrane region" description="Helical" evidence="6">
    <location>
        <begin position="74"/>
        <end position="100"/>
    </location>
</feature>
<feature type="domain" description="Major facilitator superfamily (MFS) profile" evidence="7">
    <location>
        <begin position="77"/>
        <end position="583"/>
    </location>
</feature>
<proteinExistence type="predicted"/>
<organism evidence="8 9">
    <name type="scientific">Pyricularia oryzae</name>
    <name type="common">Rice blast fungus</name>
    <name type="synonym">Magnaporthe oryzae</name>
    <dbReference type="NCBI Taxonomy" id="318829"/>
    <lineage>
        <taxon>Eukaryota</taxon>
        <taxon>Fungi</taxon>
        <taxon>Dikarya</taxon>
        <taxon>Ascomycota</taxon>
        <taxon>Pezizomycotina</taxon>
        <taxon>Sordariomycetes</taxon>
        <taxon>Sordariomycetidae</taxon>
        <taxon>Magnaporthales</taxon>
        <taxon>Pyriculariaceae</taxon>
        <taxon>Pyricularia</taxon>
    </lineage>
</organism>